<comment type="caution">
    <text evidence="3">The sequence shown here is derived from an EMBL/GenBank/DDBJ whole genome shotgun (WGS) entry which is preliminary data.</text>
</comment>
<dbReference type="EMBL" id="JAWDJR010000022">
    <property type="protein sequence ID" value="KAK9954697.1"/>
    <property type="molecule type" value="Genomic_DNA"/>
</dbReference>
<sequence>MKFISTVFVLVNFALVSVDALLADGLKIEANHGEDVTLSFPMDKAEEAGRLRIIFTSETTNETRLIAQRCAGSERCDAVETPGVKLVERGSVSVTIQRVNSSRSGVYKVQVFNGKYVFERNVTLVVNAVQ</sequence>
<protein>
    <recommendedName>
        <fullName evidence="2">Immunoglobulin V-set domain-containing protein</fullName>
    </recommendedName>
</protein>
<feature type="chain" id="PRO_5043441588" description="Immunoglobulin V-set domain-containing protein" evidence="1">
    <location>
        <begin position="21"/>
        <end position="130"/>
    </location>
</feature>
<evidence type="ECO:0000259" key="2">
    <source>
        <dbReference type="Pfam" id="PF07686"/>
    </source>
</evidence>
<accession>A0AAW1Z3M9</accession>
<feature type="signal peptide" evidence="1">
    <location>
        <begin position="1"/>
        <end position="20"/>
    </location>
</feature>
<organism evidence="3 4">
    <name type="scientific">Culter alburnus</name>
    <name type="common">Topmouth culter</name>
    <dbReference type="NCBI Taxonomy" id="194366"/>
    <lineage>
        <taxon>Eukaryota</taxon>
        <taxon>Metazoa</taxon>
        <taxon>Chordata</taxon>
        <taxon>Craniata</taxon>
        <taxon>Vertebrata</taxon>
        <taxon>Euteleostomi</taxon>
        <taxon>Actinopterygii</taxon>
        <taxon>Neopterygii</taxon>
        <taxon>Teleostei</taxon>
        <taxon>Ostariophysi</taxon>
        <taxon>Cypriniformes</taxon>
        <taxon>Xenocyprididae</taxon>
        <taxon>Xenocypridinae</taxon>
        <taxon>Culter</taxon>
    </lineage>
</organism>
<evidence type="ECO:0000313" key="3">
    <source>
        <dbReference type="EMBL" id="KAK9954697.1"/>
    </source>
</evidence>
<dbReference type="AlphaFoldDB" id="A0AAW1Z3M9"/>
<keyword evidence="1" id="KW-0732">Signal</keyword>
<dbReference type="InterPro" id="IPR013783">
    <property type="entry name" value="Ig-like_fold"/>
</dbReference>
<feature type="domain" description="Immunoglobulin V-set" evidence="2">
    <location>
        <begin position="28"/>
        <end position="126"/>
    </location>
</feature>
<reference evidence="3 4" key="1">
    <citation type="submission" date="2024-05" db="EMBL/GenBank/DDBJ databases">
        <title>A high-quality chromosomal-level genome assembly of Topmouth culter (Culter alburnus).</title>
        <authorList>
            <person name="Zhao H."/>
        </authorList>
    </citation>
    <scope>NUCLEOTIDE SEQUENCE [LARGE SCALE GENOMIC DNA]</scope>
    <source>
        <strain evidence="3">CATC2023</strain>
        <tissue evidence="3">Muscle</tissue>
    </source>
</reference>
<dbReference type="Proteomes" id="UP001479290">
    <property type="component" value="Unassembled WGS sequence"/>
</dbReference>
<dbReference type="Pfam" id="PF07686">
    <property type="entry name" value="V-set"/>
    <property type="match status" value="1"/>
</dbReference>
<gene>
    <name evidence="3" type="ORF">ABG768_016746</name>
</gene>
<dbReference type="InterPro" id="IPR013106">
    <property type="entry name" value="Ig_V-set"/>
</dbReference>
<name>A0AAW1Z3M9_CULAL</name>
<keyword evidence="4" id="KW-1185">Reference proteome</keyword>
<evidence type="ECO:0000256" key="1">
    <source>
        <dbReference type="SAM" id="SignalP"/>
    </source>
</evidence>
<evidence type="ECO:0000313" key="4">
    <source>
        <dbReference type="Proteomes" id="UP001479290"/>
    </source>
</evidence>
<dbReference type="Gene3D" id="2.60.40.10">
    <property type="entry name" value="Immunoglobulins"/>
    <property type="match status" value="1"/>
</dbReference>
<proteinExistence type="predicted"/>